<name>A0A386KJM2_9CAUD</name>
<dbReference type="KEGG" id="vg:63925748"/>
<organism evidence="2 3">
    <name type="scientific">Mycobacterium phage Paito</name>
    <dbReference type="NCBI Taxonomy" id="2315544"/>
    <lineage>
        <taxon>Viruses</taxon>
        <taxon>Duplodnaviria</taxon>
        <taxon>Heunggongvirae</taxon>
        <taxon>Uroviricota</taxon>
        <taxon>Caudoviricetes</taxon>
        <taxon>Gclasvirinae</taxon>
        <taxon>Liefievirus</taxon>
        <taxon>Liefievirus paito</taxon>
    </lineage>
</organism>
<feature type="region of interest" description="Disordered" evidence="1">
    <location>
        <begin position="89"/>
        <end position="193"/>
    </location>
</feature>
<dbReference type="EMBL" id="MH779514">
    <property type="protein sequence ID" value="AYD84631.1"/>
    <property type="molecule type" value="Genomic_DNA"/>
</dbReference>
<feature type="compositionally biased region" description="Acidic residues" evidence="1">
    <location>
        <begin position="136"/>
        <end position="145"/>
    </location>
</feature>
<dbReference type="RefSeq" id="YP_010051263.1">
    <property type="nucleotide sequence ID" value="NC_054439.1"/>
</dbReference>
<evidence type="ECO:0000313" key="2">
    <source>
        <dbReference type="EMBL" id="AYD84631.1"/>
    </source>
</evidence>
<sequence>MALIQDQPEDLPTTNALDAIEDPDAEPIGERAEVYLSGAHVATLDNAPTGAGARVTLMVELEVVEEGHKYKENGEVEVPIRRCKRIGDMWRPGTERPPTKEEIAAQQAAAKARAAAEQAAREEAERAEQEHNEPPMFDEDGEPISDDAPRPPDDDVVDAEVVEDDDEADPNTQFDVDEDQDVSNVVQFSDGGK</sequence>
<keyword evidence="3" id="KW-1185">Reference proteome</keyword>
<reference evidence="2 3" key="1">
    <citation type="submission" date="2018-08" db="EMBL/GenBank/DDBJ databases">
        <authorList>
            <person name="Quesada-Gordillo A."/>
            <person name="Cotto-Pereira A.M."/>
            <person name="Cruz-Lopez C.D."/>
            <person name="Cruz-Ortiz M.A."/>
            <person name="Cruz-Ortiz J.C."/>
            <person name="Davila-Benitez J."/>
            <person name="Deleon-Ruiz I.N."/>
            <person name="Delgado-Rivera C.M."/>
            <person name="Desarden-Rivera Y.C."/>
            <person name="Diaz-Mejia R.M."/>
            <person name="Diaz-Ramos D."/>
            <person name="Estrada-Lozada M."/>
            <person name="Estrada-Mojica S."/>
            <person name="Etienne-Gonzalez P."/>
            <person name="Figueroa-Gomez L."/>
            <person name="Flores-Roque G."/>
            <person name="Gomez-Rosado J.O."/>
            <person name="Gonzalez-Garcia E.M."/>
            <person name="Gonzalez-Leon M.A."/>
            <person name="Gonzalez-Rodriguez J."/>
            <person name="Gonzalez-Santos L.I."/>
            <person name="Goveo-Rivera I.A."/>
            <person name="Gutierrez-Silva J.C."/>
            <person name="Issa-Mahmud S."/>
            <person name="Lopez-Llera J.N."/>
            <person name="Marrero-Visalden G."/>
            <person name="Muyet-Blasini E."/>
            <person name="Ortiz-Torres X.D."/>
            <person name="Palacios-Vallejo J.G."/>
            <person name="Pichardo-Gonzalez P.A."/>
            <person name="Pou-Acosta P.M."/>
            <person name="Rodriguez-Colon F."/>
            <person name="Roig-Laboy C.J."/>
            <person name="Santiago-Mendez J."/>
            <person name="Velez-Velazquez R.M."/>
            <person name="Fernandez-Martinez M."/>
            <person name="Rubin M."/>
            <person name="Vazquez E."/>
            <person name="Garlena R.A."/>
            <person name="Russell D.A."/>
            <person name="Pope W.H."/>
            <person name="Jacobs-Sera D."/>
            <person name="Hatfull G.F."/>
        </authorList>
    </citation>
    <scope>NUCLEOTIDE SEQUENCE [LARGE SCALE GENOMIC DNA]</scope>
</reference>
<dbReference type="GeneID" id="63925748"/>
<feature type="compositionally biased region" description="Low complexity" evidence="1">
    <location>
        <begin position="104"/>
        <end position="118"/>
    </location>
</feature>
<accession>A0A386KJM2</accession>
<dbReference type="Proteomes" id="UP000271313">
    <property type="component" value="Segment"/>
</dbReference>
<gene>
    <name evidence="2" type="primary">46</name>
    <name evidence="2" type="ORF">SEA_PAITO_46</name>
</gene>
<feature type="compositionally biased region" description="Basic and acidic residues" evidence="1">
    <location>
        <begin position="89"/>
        <end position="103"/>
    </location>
</feature>
<evidence type="ECO:0000256" key="1">
    <source>
        <dbReference type="SAM" id="MobiDB-lite"/>
    </source>
</evidence>
<feature type="compositionally biased region" description="Acidic residues" evidence="1">
    <location>
        <begin position="154"/>
        <end position="181"/>
    </location>
</feature>
<feature type="compositionally biased region" description="Basic and acidic residues" evidence="1">
    <location>
        <begin position="119"/>
        <end position="133"/>
    </location>
</feature>
<evidence type="ECO:0000313" key="3">
    <source>
        <dbReference type="Proteomes" id="UP000271313"/>
    </source>
</evidence>
<proteinExistence type="predicted"/>
<protein>
    <submittedName>
        <fullName evidence="2">Uncharacterized protein</fullName>
    </submittedName>
</protein>